<dbReference type="Gene3D" id="1.10.630.10">
    <property type="entry name" value="Cytochrome P450"/>
    <property type="match status" value="1"/>
</dbReference>
<sequence length="415" mass="47040">MSTSTIERLNPFIPKVIQDPYKVYERYREQDSVHWGISSNPQLPGAWYIFKYDDVMKVMEDRRFGREFVKQEVETTPVPTAYEAFLGLVSKWIVFREPPDHTRLKSLASKAFTAKIVENIRPAIFHIADNLLDKIQNRGELDLVEEYAFPLPTKVVATMLGADPEDLPLFRRWALAMQHASASRLTPPPEVYEQANQAAQAFIDYFTPLITERRTQPREDLISALVKAADEGDKLSDFEIVATCTHLLTAGHETTINLIAKGTLALLQNPDALNMLRSHPEMIPPAVEELIRYDTPIQMIIRWAYADIEVGGKLIRRGESVGLMLGSANRDPERFKNPDVLNIQREDNKHCGFGSGIHFCLGSALARAEGQIALNVLLNRLPELRLLDEKIEWANNIVFHGPNHLHVGFRKPVGM</sequence>
<keyword evidence="6 7" id="KW-0503">Monooxygenase</keyword>
<protein>
    <submittedName>
        <fullName evidence="8">Cytochrome P450</fullName>
    </submittedName>
</protein>
<organism evidence="8 9">
    <name type="scientific">Aetokthonos hydrillicola Thurmond2011</name>
    <dbReference type="NCBI Taxonomy" id="2712845"/>
    <lineage>
        <taxon>Bacteria</taxon>
        <taxon>Bacillati</taxon>
        <taxon>Cyanobacteriota</taxon>
        <taxon>Cyanophyceae</taxon>
        <taxon>Nostocales</taxon>
        <taxon>Hapalosiphonaceae</taxon>
        <taxon>Aetokthonos</taxon>
    </lineage>
</organism>
<evidence type="ECO:0000256" key="4">
    <source>
        <dbReference type="ARBA" id="ARBA00023002"/>
    </source>
</evidence>
<keyword evidence="3 7" id="KW-0479">Metal-binding</keyword>
<evidence type="ECO:0000256" key="7">
    <source>
        <dbReference type="RuleBase" id="RU000461"/>
    </source>
</evidence>
<dbReference type="SUPFAM" id="SSF48264">
    <property type="entry name" value="Cytochrome P450"/>
    <property type="match status" value="1"/>
</dbReference>
<dbReference type="InterPro" id="IPR002397">
    <property type="entry name" value="Cyt_P450_B"/>
</dbReference>
<dbReference type="Proteomes" id="UP000667802">
    <property type="component" value="Unassembled WGS sequence"/>
</dbReference>
<evidence type="ECO:0000256" key="3">
    <source>
        <dbReference type="ARBA" id="ARBA00022723"/>
    </source>
</evidence>
<dbReference type="EMBL" id="JAALHA020000008">
    <property type="protein sequence ID" value="MDR9896401.1"/>
    <property type="molecule type" value="Genomic_DNA"/>
</dbReference>
<dbReference type="GO" id="GO:0016705">
    <property type="term" value="F:oxidoreductase activity, acting on paired donors, with incorporation or reduction of molecular oxygen"/>
    <property type="evidence" value="ECO:0007669"/>
    <property type="project" value="InterPro"/>
</dbReference>
<dbReference type="GO" id="GO:0004497">
    <property type="term" value="F:monooxygenase activity"/>
    <property type="evidence" value="ECO:0007669"/>
    <property type="project" value="UniProtKB-KW"/>
</dbReference>
<dbReference type="GO" id="GO:0020037">
    <property type="term" value="F:heme binding"/>
    <property type="evidence" value="ECO:0007669"/>
    <property type="project" value="InterPro"/>
</dbReference>
<dbReference type="InterPro" id="IPR036396">
    <property type="entry name" value="Cyt_P450_sf"/>
</dbReference>
<dbReference type="PANTHER" id="PTHR46696">
    <property type="entry name" value="P450, PUTATIVE (EUROFUNG)-RELATED"/>
    <property type="match status" value="1"/>
</dbReference>
<comment type="similarity">
    <text evidence="1 7">Belongs to the cytochrome P450 family.</text>
</comment>
<dbReference type="InterPro" id="IPR017972">
    <property type="entry name" value="Cyt_P450_CS"/>
</dbReference>
<keyword evidence="2 7" id="KW-0349">Heme</keyword>
<keyword evidence="4 7" id="KW-0560">Oxidoreductase</keyword>
<dbReference type="CDD" id="cd20625">
    <property type="entry name" value="CYP164-like"/>
    <property type="match status" value="1"/>
</dbReference>
<dbReference type="PANTHER" id="PTHR46696:SF1">
    <property type="entry name" value="CYTOCHROME P450 YJIB-RELATED"/>
    <property type="match status" value="1"/>
</dbReference>
<dbReference type="FunFam" id="1.10.630.10:FF:000018">
    <property type="entry name" value="Cytochrome P450 monooxygenase"/>
    <property type="match status" value="1"/>
</dbReference>
<evidence type="ECO:0000256" key="1">
    <source>
        <dbReference type="ARBA" id="ARBA00010617"/>
    </source>
</evidence>
<dbReference type="Pfam" id="PF00067">
    <property type="entry name" value="p450"/>
    <property type="match status" value="1"/>
</dbReference>
<evidence type="ECO:0000256" key="2">
    <source>
        <dbReference type="ARBA" id="ARBA00022617"/>
    </source>
</evidence>
<proteinExistence type="inferred from homology"/>
<reference evidence="9" key="1">
    <citation type="journal article" date="2021" name="Science">
        <title>Hunting the eagle killer: A cyanobacterial neurotoxin causes vacuolar myelinopathy.</title>
        <authorList>
            <person name="Breinlinger S."/>
            <person name="Phillips T.J."/>
            <person name="Haram B.N."/>
            <person name="Mares J."/>
            <person name="Martinez Yerena J.A."/>
            <person name="Hrouzek P."/>
            <person name="Sobotka R."/>
            <person name="Henderson W.M."/>
            <person name="Schmieder P."/>
            <person name="Williams S.M."/>
            <person name="Lauderdale J.D."/>
            <person name="Wilde H.D."/>
            <person name="Gerrin W."/>
            <person name="Kust A."/>
            <person name="Washington J.W."/>
            <person name="Wagner C."/>
            <person name="Geier B."/>
            <person name="Liebeke M."/>
            <person name="Enke H."/>
            <person name="Niedermeyer T.H.J."/>
            <person name="Wilde S.B."/>
        </authorList>
    </citation>
    <scope>NUCLEOTIDE SEQUENCE [LARGE SCALE GENOMIC DNA]</scope>
    <source>
        <strain evidence="9">Thurmond2011</strain>
    </source>
</reference>
<accession>A0AAP5I7P7</accession>
<evidence type="ECO:0000256" key="5">
    <source>
        <dbReference type="ARBA" id="ARBA00023004"/>
    </source>
</evidence>
<dbReference type="GO" id="GO:0005506">
    <property type="term" value="F:iron ion binding"/>
    <property type="evidence" value="ECO:0007669"/>
    <property type="project" value="InterPro"/>
</dbReference>
<keyword evidence="9" id="KW-1185">Reference proteome</keyword>
<evidence type="ECO:0000313" key="9">
    <source>
        <dbReference type="Proteomes" id="UP000667802"/>
    </source>
</evidence>
<dbReference type="PROSITE" id="PS00086">
    <property type="entry name" value="CYTOCHROME_P450"/>
    <property type="match status" value="1"/>
</dbReference>
<dbReference type="InterPro" id="IPR001128">
    <property type="entry name" value="Cyt_P450"/>
</dbReference>
<gene>
    <name evidence="8" type="ORF">G7B40_017815</name>
</gene>
<evidence type="ECO:0000313" key="8">
    <source>
        <dbReference type="EMBL" id="MDR9896401.1"/>
    </source>
</evidence>
<dbReference type="PRINTS" id="PR00359">
    <property type="entry name" value="BP450"/>
</dbReference>
<dbReference type="AlphaFoldDB" id="A0AAP5I7P7"/>
<evidence type="ECO:0000256" key="6">
    <source>
        <dbReference type="ARBA" id="ARBA00023033"/>
    </source>
</evidence>
<dbReference type="RefSeq" id="WP_208339247.1">
    <property type="nucleotide sequence ID" value="NZ_CAWQFN010000502.1"/>
</dbReference>
<comment type="caution">
    <text evidence="8">The sequence shown here is derived from an EMBL/GenBank/DDBJ whole genome shotgun (WGS) entry which is preliminary data.</text>
</comment>
<name>A0AAP5I7P7_9CYAN</name>
<keyword evidence="5 7" id="KW-0408">Iron</keyword>